<organism evidence="1">
    <name type="scientific">bioreactor metagenome</name>
    <dbReference type="NCBI Taxonomy" id="1076179"/>
    <lineage>
        <taxon>unclassified sequences</taxon>
        <taxon>metagenomes</taxon>
        <taxon>ecological metagenomes</taxon>
    </lineage>
</organism>
<proteinExistence type="predicted"/>
<reference evidence="1" key="1">
    <citation type="submission" date="2019-08" db="EMBL/GenBank/DDBJ databases">
        <authorList>
            <person name="Kucharzyk K."/>
            <person name="Murdoch R.W."/>
            <person name="Higgins S."/>
            <person name="Loffler F."/>
        </authorList>
    </citation>
    <scope>NUCLEOTIDE SEQUENCE</scope>
</reference>
<protein>
    <recommendedName>
        <fullName evidence="2">DUF4365 domain-containing protein</fullName>
    </recommendedName>
</protein>
<gene>
    <name evidence="1" type="ORF">SDC9_94758</name>
</gene>
<evidence type="ECO:0008006" key="2">
    <source>
        <dbReference type="Google" id="ProtNLM"/>
    </source>
</evidence>
<dbReference type="EMBL" id="VSSQ01011925">
    <property type="protein sequence ID" value="MPM48037.1"/>
    <property type="molecule type" value="Genomic_DNA"/>
</dbReference>
<comment type="caution">
    <text evidence="1">The sequence shown here is derived from an EMBL/GenBank/DDBJ whole genome shotgun (WGS) entry which is preliminary data.</text>
</comment>
<evidence type="ECO:0000313" key="1">
    <source>
        <dbReference type="EMBL" id="MPM48037.1"/>
    </source>
</evidence>
<dbReference type="AlphaFoldDB" id="A0A645A4P1"/>
<sequence>MLRGETDEADIFQVKILSKTNSKNKQIDILTTDIDIHKINQVNWFDWSAYTQRAGSPILLPTDIGISRIWISDNAQKLKISKADDNTIFYYGYPIRRIENSIRKLIFFDSLHFELYDKSFSFKYNINDTFGNVLKSVQIIEALCNNNLLINDNKLSIGPIQQYEIEATLKNIRPFKNILELINIFPSLNKLREYQLTVEELNFLIRLHKEFICKDLSNYKGTECPRYVRYRIRDVSIILLYIQLNGEYLLLNPFDSQFALEPRVVIIHGDNSETAFFTSLFVSFDKAAWRDSSNLNVNTVISSITTLDLSDENQRDQISDMLLQILSAYDESKYPDLLALANKIAEQLFPIKSMEISVYLNCIQTFYRVQEGKLSSEQMEWLETTLTDAQSNKNHLIECAAYVLLSKFEKAKQAYDLLSEEEKAQIDGYPIAHLLFRKTACD</sequence>
<accession>A0A645A4P1</accession>
<name>A0A645A4P1_9ZZZZ</name>